<feature type="transmembrane region" description="Helical" evidence="6">
    <location>
        <begin position="144"/>
        <end position="167"/>
    </location>
</feature>
<keyword evidence="5 6" id="KW-0472">Membrane</keyword>
<keyword evidence="2" id="KW-1003">Cell membrane</keyword>
<feature type="transmembrane region" description="Helical" evidence="6">
    <location>
        <begin position="352"/>
        <end position="379"/>
    </location>
</feature>
<dbReference type="Gene3D" id="1.20.1250.20">
    <property type="entry name" value="MFS general substrate transporter like domains"/>
    <property type="match status" value="2"/>
</dbReference>
<organism evidence="8 9">
    <name type="scientific">Bradyrhizobium erythrophlei</name>
    <dbReference type="NCBI Taxonomy" id="1437360"/>
    <lineage>
        <taxon>Bacteria</taxon>
        <taxon>Pseudomonadati</taxon>
        <taxon>Pseudomonadota</taxon>
        <taxon>Alphaproteobacteria</taxon>
        <taxon>Hyphomicrobiales</taxon>
        <taxon>Nitrobacteraceae</taxon>
        <taxon>Bradyrhizobium</taxon>
    </lineage>
</organism>
<dbReference type="PANTHER" id="PTHR43124:SF3">
    <property type="entry name" value="CHLORAMPHENICOL EFFLUX PUMP RV0191"/>
    <property type="match status" value="1"/>
</dbReference>
<protein>
    <submittedName>
        <fullName evidence="8">Predicted arabinose efflux permease, MFS family</fullName>
    </submittedName>
</protein>
<evidence type="ECO:0000313" key="8">
    <source>
        <dbReference type="EMBL" id="SHH68580.1"/>
    </source>
</evidence>
<dbReference type="InterPro" id="IPR011701">
    <property type="entry name" value="MFS"/>
</dbReference>
<feature type="transmembrane region" description="Helical" evidence="6">
    <location>
        <begin position="399"/>
        <end position="422"/>
    </location>
</feature>
<accession>A0A1M5V094</accession>
<feature type="transmembrane region" description="Helical" evidence="6">
    <location>
        <begin position="88"/>
        <end position="107"/>
    </location>
</feature>
<feature type="transmembrane region" description="Helical" evidence="6">
    <location>
        <begin position="173"/>
        <end position="197"/>
    </location>
</feature>
<feature type="transmembrane region" description="Helical" evidence="6">
    <location>
        <begin position="59"/>
        <end position="81"/>
    </location>
</feature>
<gene>
    <name evidence="8" type="ORF">SAMN05444169_8791</name>
</gene>
<evidence type="ECO:0000256" key="5">
    <source>
        <dbReference type="ARBA" id="ARBA00023136"/>
    </source>
</evidence>
<sequence length="430" mass="44386">MTITEQRTGLAPAVRSPDRAYLAWTAVAIAYAIAFLQRVSPQSITANFMADFSTDAAGVAMLASSYFWGYTLMQIPAGLLVDRYGVKRVVLFSMAASSLGSAAFALAPNLLDVFAARLVVACGDALVFTALLKLVALSFKDERFGIMSGISQVSGYVGGVMATTPLAAAVSGFGWRACFVFIACVGLANLAFASLVLKRDPAAHSGKTLRGVLAASGKSLSHLANWGCAMSFASHFAVVTTLSGVWGIPMVAHFFNISPSAASTPLLTFMVGNALGSIFLGHMADRAAALDTALIRICLLRMLLIAMLLPPVAHALGFVYVTVVFAVLGLVAGGTVPLVLKCTKRLYTAELIGVGASVNTTAAGIFAGASQPVIGLAMVGASRLSGSGAEHGAASISDAGFATLIGILLVMSLPGIAGPWLMKSKLIVRK</sequence>
<feature type="transmembrane region" description="Helical" evidence="6">
    <location>
        <begin position="21"/>
        <end position="39"/>
    </location>
</feature>
<feature type="transmembrane region" description="Helical" evidence="6">
    <location>
        <begin position="318"/>
        <end position="340"/>
    </location>
</feature>
<evidence type="ECO:0000256" key="4">
    <source>
        <dbReference type="ARBA" id="ARBA00022989"/>
    </source>
</evidence>
<feature type="domain" description="Major facilitator superfamily (MFS) profile" evidence="7">
    <location>
        <begin position="23"/>
        <end position="417"/>
    </location>
</feature>
<reference evidence="8 9" key="1">
    <citation type="submission" date="2016-11" db="EMBL/GenBank/DDBJ databases">
        <authorList>
            <person name="Jaros S."/>
            <person name="Januszkiewicz K."/>
            <person name="Wedrychowicz H."/>
        </authorList>
    </citation>
    <scope>NUCLEOTIDE SEQUENCE [LARGE SCALE GENOMIC DNA]</scope>
    <source>
        <strain evidence="8 9">GAS242</strain>
    </source>
</reference>
<feature type="transmembrane region" description="Helical" evidence="6">
    <location>
        <begin position="223"/>
        <end position="248"/>
    </location>
</feature>
<dbReference type="AlphaFoldDB" id="A0A1M5V094"/>
<dbReference type="GO" id="GO:0022857">
    <property type="term" value="F:transmembrane transporter activity"/>
    <property type="evidence" value="ECO:0007669"/>
    <property type="project" value="InterPro"/>
</dbReference>
<dbReference type="PROSITE" id="PS50850">
    <property type="entry name" value="MFS"/>
    <property type="match status" value="1"/>
</dbReference>
<keyword evidence="3 6" id="KW-0812">Transmembrane</keyword>
<comment type="subcellular location">
    <subcellularLocation>
        <location evidence="1">Cell membrane</location>
        <topology evidence="1">Multi-pass membrane protein</topology>
    </subcellularLocation>
</comment>
<keyword evidence="4 6" id="KW-1133">Transmembrane helix</keyword>
<evidence type="ECO:0000259" key="7">
    <source>
        <dbReference type="PROSITE" id="PS50850"/>
    </source>
</evidence>
<evidence type="ECO:0000256" key="2">
    <source>
        <dbReference type="ARBA" id="ARBA00022475"/>
    </source>
</evidence>
<dbReference type="InterPro" id="IPR020846">
    <property type="entry name" value="MFS_dom"/>
</dbReference>
<dbReference type="InterPro" id="IPR036259">
    <property type="entry name" value="MFS_trans_sf"/>
</dbReference>
<evidence type="ECO:0000256" key="3">
    <source>
        <dbReference type="ARBA" id="ARBA00022692"/>
    </source>
</evidence>
<dbReference type="InterPro" id="IPR050189">
    <property type="entry name" value="MFS_Efflux_Transporters"/>
</dbReference>
<dbReference type="GO" id="GO:0005886">
    <property type="term" value="C:plasma membrane"/>
    <property type="evidence" value="ECO:0007669"/>
    <property type="project" value="UniProtKB-SubCell"/>
</dbReference>
<evidence type="ECO:0000313" key="9">
    <source>
        <dbReference type="Proteomes" id="UP000190675"/>
    </source>
</evidence>
<name>A0A1M5V094_9BRAD</name>
<dbReference type="SUPFAM" id="SSF103473">
    <property type="entry name" value="MFS general substrate transporter"/>
    <property type="match status" value="1"/>
</dbReference>
<feature type="transmembrane region" description="Helical" evidence="6">
    <location>
        <begin position="293"/>
        <end position="312"/>
    </location>
</feature>
<dbReference type="RefSeq" id="WP_079572307.1">
    <property type="nucleotide sequence ID" value="NZ_LT670818.1"/>
</dbReference>
<dbReference type="OrthoDB" id="272777at2"/>
<dbReference type="Pfam" id="PF07690">
    <property type="entry name" value="MFS_1"/>
    <property type="match status" value="1"/>
</dbReference>
<evidence type="ECO:0000256" key="1">
    <source>
        <dbReference type="ARBA" id="ARBA00004651"/>
    </source>
</evidence>
<dbReference type="Proteomes" id="UP000190675">
    <property type="component" value="Chromosome I"/>
</dbReference>
<feature type="transmembrane region" description="Helical" evidence="6">
    <location>
        <begin position="113"/>
        <end position="132"/>
    </location>
</feature>
<proteinExistence type="predicted"/>
<dbReference type="EMBL" id="LT670818">
    <property type="protein sequence ID" value="SHH68580.1"/>
    <property type="molecule type" value="Genomic_DNA"/>
</dbReference>
<dbReference type="PANTHER" id="PTHR43124">
    <property type="entry name" value="PURINE EFFLUX PUMP PBUE"/>
    <property type="match status" value="1"/>
</dbReference>
<feature type="transmembrane region" description="Helical" evidence="6">
    <location>
        <begin position="260"/>
        <end position="281"/>
    </location>
</feature>
<evidence type="ECO:0000256" key="6">
    <source>
        <dbReference type="SAM" id="Phobius"/>
    </source>
</evidence>